<dbReference type="STRING" id="68775.A0A5C3LGT8"/>
<feature type="binding site" evidence="2">
    <location>
        <begin position="114"/>
        <end position="115"/>
    </location>
    <ligand>
        <name>ATP</name>
        <dbReference type="ChEBI" id="CHEBI:30616"/>
    </ligand>
</feature>
<feature type="active site" evidence="1">
    <location>
        <position position="78"/>
    </location>
</feature>
<evidence type="ECO:0000313" key="4">
    <source>
        <dbReference type="EMBL" id="TFK31902.1"/>
    </source>
</evidence>
<feature type="binding site" evidence="2">
    <location>
        <begin position="82"/>
        <end position="89"/>
    </location>
    <ligand>
        <name>ATP</name>
        <dbReference type="ChEBI" id="CHEBI:30616"/>
    </ligand>
</feature>
<proteinExistence type="predicted"/>
<keyword evidence="2" id="KW-0547">Nucleotide-binding</keyword>
<dbReference type="Gene3D" id="1.10.3290.10">
    <property type="entry name" value="Fido-like domain"/>
    <property type="match status" value="1"/>
</dbReference>
<keyword evidence="5" id="KW-1185">Reference proteome</keyword>
<dbReference type="PROSITE" id="PS51459">
    <property type="entry name" value="FIDO"/>
    <property type="match status" value="1"/>
</dbReference>
<dbReference type="InterPro" id="IPR036597">
    <property type="entry name" value="Fido-like_dom_sf"/>
</dbReference>
<dbReference type="PANTHER" id="PTHR13504:SF38">
    <property type="entry name" value="FIDO DOMAIN-CONTAINING PROTEIN"/>
    <property type="match status" value="1"/>
</dbReference>
<gene>
    <name evidence="4" type="ORF">BDQ12DRAFT_618043</name>
</gene>
<reference evidence="4 5" key="1">
    <citation type="journal article" date="2019" name="Nat. Ecol. Evol.">
        <title>Megaphylogeny resolves global patterns of mushroom evolution.</title>
        <authorList>
            <person name="Varga T."/>
            <person name="Krizsan K."/>
            <person name="Foldi C."/>
            <person name="Dima B."/>
            <person name="Sanchez-Garcia M."/>
            <person name="Sanchez-Ramirez S."/>
            <person name="Szollosi G.J."/>
            <person name="Szarkandi J.G."/>
            <person name="Papp V."/>
            <person name="Albert L."/>
            <person name="Andreopoulos W."/>
            <person name="Angelini C."/>
            <person name="Antonin V."/>
            <person name="Barry K.W."/>
            <person name="Bougher N.L."/>
            <person name="Buchanan P."/>
            <person name="Buyck B."/>
            <person name="Bense V."/>
            <person name="Catcheside P."/>
            <person name="Chovatia M."/>
            <person name="Cooper J."/>
            <person name="Damon W."/>
            <person name="Desjardin D."/>
            <person name="Finy P."/>
            <person name="Geml J."/>
            <person name="Haridas S."/>
            <person name="Hughes K."/>
            <person name="Justo A."/>
            <person name="Karasinski D."/>
            <person name="Kautmanova I."/>
            <person name="Kiss B."/>
            <person name="Kocsube S."/>
            <person name="Kotiranta H."/>
            <person name="LaButti K.M."/>
            <person name="Lechner B.E."/>
            <person name="Liimatainen K."/>
            <person name="Lipzen A."/>
            <person name="Lukacs Z."/>
            <person name="Mihaltcheva S."/>
            <person name="Morgado L.N."/>
            <person name="Niskanen T."/>
            <person name="Noordeloos M.E."/>
            <person name="Ohm R.A."/>
            <person name="Ortiz-Santana B."/>
            <person name="Ovrebo C."/>
            <person name="Racz N."/>
            <person name="Riley R."/>
            <person name="Savchenko A."/>
            <person name="Shiryaev A."/>
            <person name="Soop K."/>
            <person name="Spirin V."/>
            <person name="Szebenyi C."/>
            <person name="Tomsovsky M."/>
            <person name="Tulloss R.E."/>
            <person name="Uehling J."/>
            <person name="Grigoriev I.V."/>
            <person name="Vagvolgyi C."/>
            <person name="Papp T."/>
            <person name="Martin F.M."/>
            <person name="Miettinen O."/>
            <person name="Hibbett D.S."/>
            <person name="Nagy L.G."/>
        </authorList>
    </citation>
    <scope>NUCLEOTIDE SEQUENCE [LARGE SCALE GENOMIC DNA]</scope>
    <source>
        <strain evidence="4 5">CBS 166.37</strain>
    </source>
</reference>
<dbReference type="InterPro" id="IPR040198">
    <property type="entry name" value="Fido_containing"/>
</dbReference>
<name>A0A5C3LGT8_9AGAR</name>
<dbReference type="GO" id="GO:0005524">
    <property type="term" value="F:ATP binding"/>
    <property type="evidence" value="ECO:0007669"/>
    <property type="project" value="UniProtKB-KW"/>
</dbReference>
<dbReference type="Pfam" id="PF02661">
    <property type="entry name" value="Fic"/>
    <property type="match status" value="1"/>
</dbReference>
<sequence length="152" mass="16998">MRTCRFSNQQHYIAAGKTRTETRTTAIISGMYNVQFCPFSDVDGELEVICKLSRQWIKSWRNPFGTASWIHLILAGCHPFEDGNGRMARLIASIPLIKNGYPPISLAMARRTDYYAAINKAHKGDHSAFVQGMLLGMQETISSVRSLLSTVS</sequence>
<protein>
    <submittedName>
        <fullName evidence="4">Fido domain-containing protein</fullName>
    </submittedName>
</protein>
<dbReference type="AlphaFoldDB" id="A0A5C3LGT8"/>
<evidence type="ECO:0000313" key="5">
    <source>
        <dbReference type="Proteomes" id="UP000308652"/>
    </source>
</evidence>
<keyword evidence="2" id="KW-0067">ATP-binding</keyword>
<dbReference type="InterPro" id="IPR003812">
    <property type="entry name" value="Fido"/>
</dbReference>
<dbReference type="PANTHER" id="PTHR13504">
    <property type="entry name" value="FIDO DOMAIN-CONTAINING PROTEIN DDB_G0283145"/>
    <property type="match status" value="1"/>
</dbReference>
<dbReference type="SUPFAM" id="SSF140931">
    <property type="entry name" value="Fic-like"/>
    <property type="match status" value="1"/>
</dbReference>
<feature type="domain" description="Fido" evidence="3">
    <location>
        <begin position="2"/>
        <end position="139"/>
    </location>
</feature>
<evidence type="ECO:0000256" key="1">
    <source>
        <dbReference type="PIRSR" id="PIRSR640198-1"/>
    </source>
</evidence>
<dbReference type="EMBL" id="ML213697">
    <property type="protein sequence ID" value="TFK31902.1"/>
    <property type="molecule type" value="Genomic_DNA"/>
</dbReference>
<accession>A0A5C3LGT8</accession>
<dbReference type="Proteomes" id="UP000308652">
    <property type="component" value="Unassembled WGS sequence"/>
</dbReference>
<dbReference type="OrthoDB" id="439046at2759"/>
<evidence type="ECO:0000259" key="3">
    <source>
        <dbReference type="PROSITE" id="PS51459"/>
    </source>
</evidence>
<organism evidence="4 5">
    <name type="scientific">Crucibulum laeve</name>
    <dbReference type="NCBI Taxonomy" id="68775"/>
    <lineage>
        <taxon>Eukaryota</taxon>
        <taxon>Fungi</taxon>
        <taxon>Dikarya</taxon>
        <taxon>Basidiomycota</taxon>
        <taxon>Agaricomycotina</taxon>
        <taxon>Agaricomycetes</taxon>
        <taxon>Agaricomycetidae</taxon>
        <taxon>Agaricales</taxon>
        <taxon>Agaricineae</taxon>
        <taxon>Nidulariaceae</taxon>
        <taxon>Crucibulum</taxon>
    </lineage>
</organism>
<evidence type="ECO:0000256" key="2">
    <source>
        <dbReference type="PIRSR" id="PIRSR640198-2"/>
    </source>
</evidence>